<feature type="domain" description="Peptidase M56" evidence="4">
    <location>
        <begin position="158"/>
        <end position="338"/>
    </location>
</feature>
<dbReference type="PANTHER" id="PTHR34978">
    <property type="entry name" value="POSSIBLE SENSOR-TRANSDUCER PROTEIN BLAR"/>
    <property type="match status" value="1"/>
</dbReference>
<proteinExistence type="predicted"/>
<evidence type="ECO:0000313" key="6">
    <source>
        <dbReference type="Proteomes" id="UP000198462"/>
    </source>
</evidence>
<dbReference type="Proteomes" id="UP000198462">
    <property type="component" value="Unassembled WGS sequence"/>
</dbReference>
<dbReference type="PANTHER" id="PTHR34978:SF3">
    <property type="entry name" value="SLR0241 PROTEIN"/>
    <property type="match status" value="1"/>
</dbReference>
<keyword evidence="3" id="KW-1133">Transmembrane helix</keyword>
<accession>A0A219B7W7</accession>
<dbReference type="CDD" id="cd07341">
    <property type="entry name" value="M56_BlaR1_MecR1_like"/>
    <property type="match status" value="1"/>
</dbReference>
<feature type="region of interest" description="Disordered" evidence="2">
    <location>
        <begin position="650"/>
        <end position="672"/>
    </location>
</feature>
<sequence>MPEVLIGLALKSLVLAALTLGGMAFLAGKAARDRVRVATTGLLLLAALPALALLGPALKLELPAPVPTSLAASFFSDSAEGADLAPAPGLAETMPSEAGGFSAHMGAPDEAAMTLEELSFAAEDGTAFAPHTESAAAHEAASVSMFEHLLPLLPSLALTVYLVVAAFFLLHLAAGIAGLRTWITRAEPVENSFWQGQLRVAVAKLGLARTPRLLVSDEPCPPVSFGLLQPTILIDEVALARGEDALAVLSHEAAHIARRDWPLLVLTKGVRAMFWFNPLVWALARRVEADMEEAADELAVNGLQRSSYAEALLNAARDRQVPCPANGAGSSSLERRVTRLFEARADHAPRTAAAIVALSVGLAAPVAALQLSSAGDGEVEAFDLDPAELTTEGADADPLEDSAPYRDEVPDEQADEQVWEDRMEQAERDVEFYEARLERSSGAFDRAWSQGFRRYEREREQAVAAVERTYQAASLKAERNQERAEHQAMKQAAKAEKLAVKAEAKARKTALSIKVNAEKAAQQRVAAAVARSGAEAARASARAAREAGASRQAFAVATSELDGLGELVEASVKVSLSGVRAGLAGAADDMEDGALDMEKGAEEMEREASRLEDPAYRQKVIREHRARGEMISEAELLDAIPEMRDGADEMRDGAREMRDAAREMRAELSEEI</sequence>
<evidence type="ECO:0000256" key="2">
    <source>
        <dbReference type="SAM" id="MobiDB-lite"/>
    </source>
</evidence>
<organism evidence="5 6">
    <name type="scientific">Pacificimonas flava</name>
    <dbReference type="NCBI Taxonomy" id="1234595"/>
    <lineage>
        <taxon>Bacteria</taxon>
        <taxon>Pseudomonadati</taxon>
        <taxon>Pseudomonadota</taxon>
        <taxon>Alphaproteobacteria</taxon>
        <taxon>Sphingomonadales</taxon>
        <taxon>Sphingosinicellaceae</taxon>
        <taxon>Pacificimonas</taxon>
    </lineage>
</organism>
<feature type="transmembrane region" description="Helical" evidence="3">
    <location>
        <begin position="156"/>
        <end position="179"/>
    </location>
</feature>
<protein>
    <recommendedName>
        <fullName evidence="4">Peptidase M56 domain-containing protein</fullName>
    </recommendedName>
</protein>
<comment type="caution">
    <text evidence="5">The sequence shown here is derived from an EMBL/GenBank/DDBJ whole genome shotgun (WGS) entry which is preliminary data.</text>
</comment>
<dbReference type="AlphaFoldDB" id="A0A219B7W7"/>
<dbReference type="InterPro" id="IPR008756">
    <property type="entry name" value="Peptidase_M56"/>
</dbReference>
<gene>
    <name evidence="5" type="ORF">B5C34_12820</name>
</gene>
<feature type="region of interest" description="Disordered" evidence="2">
    <location>
        <begin position="390"/>
        <end position="413"/>
    </location>
</feature>
<keyword evidence="6" id="KW-1185">Reference proteome</keyword>
<dbReference type="InterPro" id="IPR052173">
    <property type="entry name" value="Beta-lactam_resp_regulator"/>
</dbReference>
<evidence type="ECO:0000256" key="3">
    <source>
        <dbReference type="SAM" id="Phobius"/>
    </source>
</evidence>
<evidence type="ECO:0000259" key="4">
    <source>
        <dbReference type="Pfam" id="PF05569"/>
    </source>
</evidence>
<dbReference type="OrthoDB" id="7565665at2"/>
<feature type="transmembrane region" description="Helical" evidence="3">
    <location>
        <begin position="6"/>
        <end position="26"/>
    </location>
</feature>
<dbReference type="RefSeq" id="WP_088712955.1">
    <property type="nucleotide sequence ID" value="NZ_NFZT01000001.1"/>
</dbReference>
<dbReference type="EMBL" id="NFZT01000001">
    <property type="protein sequence ID" value="OWV34253.1"/>
    <property type="molecule type" value="Genomic_DNA"/>
</dbReference>
<feature type="coiled-coil region" evidence="1">
    <location>
        <begin position="416"/>
        <end position="443"/>
    </location>
</feature>
<evidence type="ECO:0000256" key="1">
    <source>
        <dbReference type="SAM" id="Coils"/>
    </source>
</evidence>
<feature type="transmembrane region" description="Helical" evidence="3">
    <location>
        <begin position="38"/>
        <end position="58"/>
    </location>
</feature>
<keyword evidence="3" id="KW-0812">Transmembrane</keyword>
<evidence type="ECO:0000313" key="5">
    <source>
        <dbReference type="EMBL" id="OWV34253.1"/>
    </source>
</evidence>
<keyword evidence="1" id="KW-0175">Coiled coil</keyword>
<name>A0A219B7W7_9SPHN</name>
<reference evidence="6" key="1">
    <citation type="submission" date="2017-05" db="EMBL/GenBank/DDBJ databases">
        <authorList>
            <person name="Lin X."/>
        </authorList>
    </citation>
    <scope>NUCLEOTIDE SEQUENCE [LARGE SCALE GENOMIC DNA]</scope>
    <source>
        <strain evidence="6">JLT2012</strain>
    </source>
</reference>
<keyword evidence="3" id="KW-0472">Membrane</keyword>
<dbReference type="Pfam" id="PF05569">
    <property type="entry name" value="Peptidase_M56"/>
    <property type="match status" value="1"/>
</dbReference>